<evidence type="ECO:0000256" key="1">
    <source>
        <dbReference type="ARBA" id="ARBA00001974"/>
    </source>
</evidence>
<evidence type="ECO:0000256" key="6">
    <source>
        <dbReference type="SAM" id="MobiDB-lite"/>
    </source>
</evidence>
<proteinExistence type="inferred from homology"/>
<evidence type="ECO:0000313" key="9">
    <source>
        <dbReference type="Proteomes" id="UP001174694"/>
    </source>
</evidence>
<evidence type="ECO:0000256" key="4">
    <source>
        <dbReference type="ARBA" id="ARBA00022827"/>
    </source>
</evidence>
<gene>
    <name evidence="8" type="ORF">NKR23_g11386</name>
</gene>
<dbReference type="InterPro" id="IPR050416">
    <property type="entry name" value="FAD-linked_Oxidoreductase"/>
</dbReference>
<keyword evidence="5" id="KW-0560">Oxidoreductase</keyword>
<dbReference type="Gene3D" id="3.40.462.20">
    <property type="match status" value="1"/>
</dbReference>
<comment type="cofactor">
    <cofactor evidence="1">
        <name>FAD</name>
        <dbReference type="ChEBI" id="CHEBI:57692"/>
    </cofactor>
</comment>
<dbReference type="Proteomes" id="UP001174694">
    <property type="component" value="Unassembled WGS sequence"/>
</dbReference>
<dbReference type="InterPro" id="IPR016166">
    <property type="entry name" value="FAD-bd_PCMH"/>
</dbReference>
<evidence type="ECO:0000259" key="7">
    <source>
        <dbReference type="PROSITE" id="PS51387"/>
    </source>
</evidence>
<dbReference type="InterPro" id="IPR016167">
    <property type="entry name" value="FAD-bd_PCMH_sub1"/>
</dbReference>
<evidence type="ECO:0000256" key="2">
    <source>
        <dbReference type="ARBA" id="ARBA00005466"/>
    </source>
</evidence>
<keyword evidence="9" id="KW-1185">Reference proteome</keyword>
<dbReference type="InterPro" id="IPR036318">
    <property type="entry name" value="FAD-bd_PCMH-like_sf"/>
</dbReference>
<sequence length="491" mass="53597">MAATGDSAPPSSGVSSGAGEDPLPILHRSFADPSAFDAAVWHRVFNRRRPARAPRAVVRATSPAHVRAAVRLAAREGCRLSVRSGGHSWAAWSVRDDAVLVDLAGLDGAGGGTGVTYEEGTGVVACPPGATGRELNEELGRWGRMFAGGHCPDVGLGGFLLQGGMGWNCKNWGWACESVEGVDVVTADAQELHCSATENADLFWAARGAGPGFPAIVTRFYLATRPVREMYQSLYFYPMSEYRTVLQWVIDLSPTADPDTEIVAVAQYLPDDDSPTILANFLTFKPSQTAGLEALSPIHASRPPGAQLEVFCAATSLAEQYTMQTKANPLDHRYSSDNAYVADDSTREVDVPGVLEAAFTSLPTRQSSALYFAMSPGSRRQTMPDMALSMQSDHYFAVYAVWADEKDDERCEGWVADAMKGVERHAVGSYLGDADFQRRRTRFWSEEAGRRLREVRRRWDPEGRICGYLDVGDRSGVDGLRNEFEWEVHES</sequence>
<dbReference type="PANTHER" id="PTHR42973">
    <property type="entry name" value="BINDING OXIDOREDUCTASE, PUTATIVE (AFU_ORTHOLOGUE AFUA_1G17690)-RELATED"/>
    <property type="match status" value="1"/>
</dbReference>
<dbReference type="PROSITE" id="PS51387">
    <property type="entry name" value="FAD_PCMH"/>
    <property type="match status" value="1"/>
</dbReference>
<feature type="compositionally biased region" description="Low complexity" evidence="6">
    <location>
        <begin position="1"/>
        <end position="19"/>
    </location>
</feature>
<dbReference type="GO" id="GO:0016491">
    <property type="term" value="F:oxidoreductase activity"/>
    <property type="evidence" value="ECO:0007669"/>
    <property type="project" value="UniProtKB-KW"/>
</dbReference>
<comment type="similarity">
    <text evidence="2">Belongs to the oxygen-dependent FAD-linked oxidoreductase family.</text>
</comment>
<name>A0AA38RAQ5_9PEZI</name>
<protein>
    <submittedName>
        <fullName evidence="8">FAD binding domain protein</fullName>
    </submittedName>
</protein>
<accession>A0AA38RAQ5</accession>
<feature type="region of interest" description="Disordered" evidence="6">
    <location>
        <begin position="1"/>
        <end position="20"/>
    </location>
</feature>
<evidence type="ECO:0000256" key="3">
    <source>
        <dbReference type="ARBA" id="ARBA00022630"/>
    </source>
</evidence>
<dbReference type="Gene3D" id="3.30.43.10">
    <property type="entry name" value="Uridine Diphospho-n-acetylenolpyruvylglucosamine Reductase, domain 2"/>
    <property type="match status" value="1"/>
</dbReference>
<dbReference type="InterPro" id="IPR006094">
    <property type="entry name" value="Oxid_FAD_bind_N"/>
</dbReference>
<dbReference type="GO" id="GO:0071949">
    <property type="term" value="F:FAD binding"/>
    <property type="evidence" value="ECO:0007669"/>
    <property type="project" value="InterPro"/>
</dbReference>
<dbReference type="Gene3D" id="3.30.465.10">
    <property type="match status" value="1"/>
</dbReference>
<dbReference type="PANTHER" id="PTHR42973:SF39">
    <property type="entry name" value="FAD-BINDING PCMH-TYPE DOMAIN-CONTAINING PROTEIN"/>
    <property type="match status" value="1"/>
</dbReference>
<evidence type="ECO:0000313" key="8">
    <source>
        <dbReference type="EMBL" id="KAJ9132172.1"/>
    </source>
</evidence>
<organism evidence="8 9">
    <name type="scientific">Pleurostoma richardsiae</name>
    <dbReference type="NCBI Taxonomy" id="41990"/>
    <lineage>
        <taxon>Eukaryota</taxon>
        <taxon>Fungi</taxon>
        <taxon>Dikarya</taxon>
        <taxon>Ascomycota</taxon>
        <taxon>Pezizomycotina</taxon>
        <taxon>Sordariomycetes</taxon>
        <taxon>Sordariomycetidae</taxon>
        <taxon>Calosphaeriales</taxon>
        <taxon>Pleurostomataceae</taxon>
        <taxon>Pleurostoma</taxon>
    </lineage>
</organism>
<evidence type="ECO:0000256" key="5">
    <source>
        <dbReference type="ARBA" id="ARBA00023002"/>
    </source>
</evidence>
<comment type="caution">
    <text evidence="8">The sequence shown here is derived from an EMBL/GenBank/DDBJ whole genome shotgun (WGS) entry which is preliminary data.</text>
</comment>
<dbReference type="Pfam" id="PF01565">
    <property type="entry name" value="FAD_binding_4"/>
    <property type="match status" value="1"/>
</dbReference>
<reference evidence="8" key="1">
    <citation type="submission" date="2022-07" db="EMBL/GenBank/DDBJ databases">
        <title>Fungi with potential for degradation of polypropylene.</title>
        <authorList>
            <person name="Gostincar C."/>
        </authorList>
    </citation>
    <scope>NUCLEOTIDE SEQUENCE</scope>
    <source>
        <strain evidence="8">EXF-13308</strain>
    </source>
</reference>
<keyword evidence="4" id="KW-0274">FAD</keyword>
<keyword evidence="3" id="KW-0285">Flavoprotein</keyword>
<dbReference type="InterPro" id="IPR016169">
    <property type="entry name" value="FAD-bd_PCMH_sub2"/>
</dbReference>
<dbReference type="AlphaFoldDB" id="A0AA38RAQ5"/>
<feature type="domain" description="FAD-binding PCMH-type" evidence="7">
    <location>
        <begin position="50"/>
        <end position="227"/>
    </location>
</feature>
<dbReference type="EMBL" id="JANBVO010000060">
    <property type="protein sequence ID" value="KAJ9132172.1"/>
    <property type="molecule type" value="Genomic_DNA"/>
</dbReference>
<dbReference type="SUPFAM" id="SSF56176">
    <property type="entry name" value="FAD-binding/transporter-associated domain-like"/>
    <property type="match status" value="1"/>
</dbReference>